<organism evidence="1 2">
    <name type="scientific">Bradyrhizobium japonicum</name>
    <dbReference type="NCBI Taxonomy" id="375"/>
    <lineage>
        <taxon>Bacteria</taxon>
        <taxon>Pseudomonadati</taxon>
        <taxon>Pseudomonadota</taxon>
        <taxon>Alphaproteobacteria</taxon>
        <taxon>Hyphomicrobiales</taxon>
        <taxon>Nitrobacteraceae</taxon>
        <taxon>Bradyrhizobium</taxon>
    </lineage>
</organism>
<protein>
    <submittedName>
        <fullName evidence="1">Uncharacterized protein</fullName>
    </submittedName>
</protein>
<reference evidence="1 2" key="1">
    <citation type="submission" date="2016-11" db="EMBL/GenBank/DDBJ databases">
        <title>Complete Genome Sequence of Bradyrhizobium sp. strain J5, an isolated from soybean nodule in Hokkaido.</title>
        <authorList>
            <person name="Kanehara K."/>
        </authorList>
    </citation>
    <scope>NUCLEOTIDE SEQUENCE [LARGE SCALE GENOMIC DNA]</scope>
    <source>
        <strain evidence="1 2">J5</strain>
    </source>
</reference>
<gene>
    <name evidence="1" type="ORF">BKD09_16445</name>
</gene>
<evidence type="ECO:0000313" key="1">
    <source>
        <dbReference type="EMBL" id="APG09917.1"/>
    </source>
</evidence>
<evidence type="ECO:0000313" key="2">
    <source>
        <dbReference type="Proteomes" id="UP000181962"/>
    </source>
</evidence>
<proteinExistence type="predicted"/>
<sequence length="141" mass="15063">MRSSPSIVPADRLDRNIAECRVHADHYKRLSDHYKRLASASGISKDRAAVLKNIARTYVGLAGQRQTGVPCAERAKAGCRPAYAVRRHCARQGQLRVKVTCGVGGEKSCSADEISASVSAARWASASATSEGVQVRRDGPG</sequence>
<dbReference type="AlphaFoldDB" id="A0A1L3F9D7"/>
<name>A0A1L3F9D7_BRAJP</name>
<dbReference type="EMBL" id="CP017637">
    <property type="protein sequence ID" value="APG09917.1"/>
    <property type="molecule type" value="Genomic_DNA"/>
</dbReference>
<dbReference type="Proteomes" id="UP000181962">
    <property type="component" value="Chromosome"/>
</dbReference>
<accession>A0A1L3F9D7</accession>